<gene>
    <name evidence="2" type="ORF">F7R13_25905</name>
</gene>
<accession>A0A6L3N9Q5</accession>
<evidence type="ECO:0000313" key="3">
    <source>
        <dbReference type="Proteomes" id="UP000473571"/>
    </source>
</evidence>
<name>A0A6L3N9Q5_9BURK</name>
<dbReference type="Proteomes" id="UP000473571">
    <property type="component" value="Unassembled WGS sequence"/>
</dbReference>
<feature type="non-terminal residue" evidence="2">
    <location>
        <position position="41"/>
    </location>
</feature>
<proteinExistence type="predicted"/>
<feature type="region of interest" description="Disordered" evidence="1">
    <location>
        <begin position="1"/>
        <end position="25"/>
    </location>
</feature>
<evidence type="ECO:0000256" key="1">
    <source>
        <dbReference type="SAM" id="MobiDB-lite"/>
    </source>
</evidence>
<sequence length="41" mass="4238">MTAALERPSLTALGQPGARSRDKLARIPVRVEPAAGAALPK</sequence>
<comment type="caution">
    <text evidence="2">The sequence shown here is derived from an EMBL/GenBank/DDBJ whole genome shotgun (WGS) entry which is preliminary data.</text>
</comment>
<protein>
    <submittedName>
        <fullName evidence="2">Lipoyl synthase</fullName>
    </submittedName>
</protein>
<reference evidence="2 3" key="1">
    <citation type="submission" date="2019-09" db="EMBL/GenBank/DDBJ databases">
        <title>Draft genome sequences of 48 bacterial type strains from the CCUG.</title>
        <authorList>
            <person name="Tunovic T."/>
            <person name="Pineiro-Iglesias B."/>
            <person name="Unosson C."/>
            <person name="Inganas E."/>
            <person name="Ohlen M."/>
            <person name="Cardew S."/>
            <person name="Jensie-Markopoulos S."/>
            <person name="Salva-Serra F."/>
            <person name="Jaen-Luchoro D."/>
            <person name="Karlsson R."/>
            <person name="Svensson-Stadler L."/>
            <person name="Chun J."/>
            <person name="Moore E."/>
        </authorList>
    </citation>
    <scope>NUCLEOTIDE SEQUENCE [LARGE SCALE GENOMIC DNA]</scope>
    <source>
        <strain evidence="2 3">CCUG 65687</strain>
    </source>
</reference>
<dbReference type="EMBL" id="VZOL01000526">
    <property type="protein sequence ID" value="KAB0655229.1"/>
    <property type="molecule type" value="Genomic_DNA"/>
</dbReference>
<organism evidence="2 3">
    <name type="scientific">Burkholderia territorii</name>
    <dbReference type="NCBI Taxonomy" id="1503055"/>
    <lineage>
        <taxon>Bacteria</taxon>
        <taxon>Pseudomonadati</taxon>
        <taxon>Pseudomonadota</taxon>
        <taxon>Betaproteobacteria</taxon>
        <taxon>Burkholderiales</taxon>
        <taxon>Burkholderiaceae</taxon>
        <taxon>Burkholderia</taxon>
        <taxon>Burkholderia cepacia complex</taxon>
    </lineage>
</organism>
<evidence type="ECO:0000313" key="2">
    <source>
        <dbReference type="EMBL" id="KAB0655229.1"/>
    </source>
</evidence>
<dbReference type="AlphaFoldDB" id="A0A6L3N9Q5"/>